<dbReference type="PANTHER" id="PTHR34989:SF1">
    <property type="entry name" value="PROTEIN HDED"/>
    <property type="match status" value="1"/>
</dbReference>
<dbReference type="Proteomes" id="UP000051957">
    <property type="component" value="Unassembled WGS sequence"/>
</dbReference>
<dbReference type="GO" id="GO:0005886">
    <property type="term" value="C:plasma membrane"/>
    <property type="evidence" value="ECO:0007669"/>
    <property type="project" value="TreeGrafter"/>
</dbReference>
<evidence type="ECO:0000313" key="2">
    <source>
        <dbReference type="EMBL" id="KRM45938.1"/>
    </source>
</evidence>
<dbReference type="AlphaFoldDB" id="A0A0R1YUP9"/>
<dbReference type="Pfam" id="PF03729">
    <property type="entry name" value="DUF308"/>
    <property type="match status" value="2"/>
</dbReference>
<dbReference type="PATRIC" id="fig|1423784.4.peg.639"/>
<comment type="caution">
    <text evidence="2">The sequence shown here is derived from an EMBL/GenBank/DDBJ whole genome shotgun (WGS) entry which is preliminary data.</text>
</comment>
<protein>
    <recommendedName>
        <fullName evidence="4">Acid-resistance membrane protein</fullName>
    </recommendedName>
</protein>
<proteinExistence type="predicted"/>
<feature type="transmembrane region" description="Helical" evidence="1">
    <location>
        <begin position="123"/>
        <end position="143"/>
    </location>
</feature>
<accession>A0A0R1YUP9</accession>
<keyword evidence="1" id="KW-0472">Membrane</keyword>
<dbReference type="GeneID" id="69802653"/>
<organism evidence="2 3">
    <name type="scientific">Lentilactobacillus parabuchneri DSM 5707 = NBRC 107865</name>
    <dbReference type="NCBI Taxonomy" id="1423784"/>
    <lineage>
        <taxon>Bacteria</taxon>
        <taxon>Bacillati</taxon>
        <taxon>Bacillota</taxon>
        <taxon>Bacilli</taxon>
        <taxon>Lactobacillales</taxon>
        <taxon>Lactobacillaceae</taxon>
        <taxon>Lentilactobacillus</taxon>
    </lineage>
</organism>
<dbReference type="RefSeq" id="WP_057909639.1">
    <property type="nucleotide sequence ID" value="NZ_AZGK01000012.1"/>
</dbReference>
<feature type="transmembrane region" description="Helical" evidence="1">
    <location>
        <begin position="12"/>
        <end position="28"/>
    </location>
</feature>
<sequence length="176" mass="20036">MYSFMNQIRNYIWLKSIAYIVFGLFFLIEPHETLNVSIDLIAAFFIVFGIINLISAWWQRSHSEVPDYSFAIGITQLVVAVIIWILAKPLLAFLPFILGIMLIISGISKVLDALNHRQYVNVSPMPFVLYGILLILVGILLAFNPFGTVLILLQFFGATLIVMAIMEIVTAWKWRV</sequence>
<feature type="transmembrane region" description="Helical" evidence="1">
    <location>
        <begin position="149"/>
        <end position="172"/>
    </location>
</feature>
<feature type="transmembrane region" description="Helical" evidence="1">
    <location>
        <begin position="93"/>
        <end position="111"/>
    </location>
</feature>
<evidence type="ECO:0000256" key="1">
    <source>
        <dbReference type="SAM" id="Phobius"/>
    </source>
</evidence>
<feature type="transmembrane region" description="Helical" evidence="1">
    <location>
        <begin position="40"/>
        <end position="58"/>
    </location>
</feature>
<reference evidence="2 3" key="1">
    <citation type="journal article" date="2015" name="Genome Announc.">
        <title>Expanding the biotechnology potential of lactobacilli through comparative genomics of 213 strains and associated genera.</title>
        <authorList>
            <person name="Sun Z."/>
            <person name="Harris H.M."/>
            <person name="McCann A."/>
            <person name="Guo C."/>
            <person name="Argimon S."/>
            <person name="Zhang W."/>
            <person name="Yang X."/>
            <person name="Jeffery I.B."/>
            <person name="Cooney J.C."/>
            <person name="Kagawa T.F."/>
            <person name="Liu W."/>
            <person name="Song Y."/>
            <person name="Salvetti E."/>
            <person name="Wrobel A."/>
            <person name="Rasinkangas P."/>
            <person name="Parkhill J."/>
            <person name="Rea M.C."/>
            <person name="O'Sullivan O."/>
            <person name="Ritari J."/>
            <person name="Douillard F.P."/>
            <person name="Paul Ross R."/>
            <person name="Yang R."/>
            <person name="Briner A.E."/>
            <person name="Felis G.E."/>
            <person name="de Vos W.M."/>
            <person name="Barrangou R."/>
            <person name="Klaenhammer T.R."/>
            <person name="Caufield P.W."/>
            <person name="Cui Y."/>
            <person name="Zhang H."/>
            <person name="O'Toole P.W."/>
        </authorList>
    </citation>
    <scope>NUCLEOTIDE SEQUENCE [LARGE SCALE GENOMIC DNA]</scope>
    <source>
        <strain evidence="2 3">DSM 5707</strain>
    </source>
</reference>
<gene>
    <name evidence="2" type="ORF">FC51_GL000642</name>
</gene>
<keyword evidence="1" id="KW-0812">Transmembrane</keyword>
<dbReference type="PANTHER" id="PTHR34989">
    <property type="entry name" value="PROTEIN HDED"/>
    <property type="match status" value="1"/>
</dbReference>
<feature type="transmembrane region" description="Helical" evidence="1">
    <location>
        <begin position="70"/>
        <end position="87"/>
    </location>
</feature>
<dbReference type="EMBL" id="AZGK01000012">
    <property type="protein sequence ID" value="KRM45938.1"/>
    <property type="molecule type" value="Genomic_DNA"/>
</dbReference>
<keyword evidence="1" id="KW-1133">Transmembrane helix</keyword>
<evidence type="ECO:0000313" key="3">
    <source>
        <dbReference type="Proteomes" id="UP000051957"/>
    </source>
</evidence>
<name>A0A0R1YUP9_9LACO</name>
<evidence type="ECO:0008006" key="4">
    <source>
        <dbReference type="Google" id="ProtNLM"/>
    </source>
</evidence>
<dbReference type="InterPro" id="IPR052712">
    <property type="entry name" value="Acid_resist_chaperone_HdeD"/>
</dbReference>
<dbReference type="InterPro" id="IPR005325">
    <property type="entry name" value="DUF308_memb"/>
</dbReference>